<sequence length="379" mass="40927">MKNIRFTFALLATVFSSVTCFCQQAATSVSIPQKAIHTAFPFLLINSDARTGAMGESGVAFLDDKNSLFSNPSKIAFSEARNVSAVSYSPIMKSLADGISLSSLSTVFRVNAKQSIGGTIRYLSLGTFELVNDDRQSVGAFNPREMAIDLSYAQTFGDQLAIALTGRFINSSLRSSGFLGDTNAGNASGFGVDISAIYKNEVTLVDRNLLFSVGMDISNIGPKISYSAQQKEFLPTNLKIGSSLCLPMAGADKFTLSLDLNKLLVPSPNYYGPDQQNRSYLDKSVPSAIFSSFSDADGGISEEISEISVATGIEFFFKNKFALRGGYFYESPSKGNRRYLTLGTGIVFSRLALDIGYIAANPDKTPMANALKFTLFLRI</sequence>
<evidence type="ECO:0000313" key="4">
    <source>
        <dbReference type="EMBL" id="TFB31597.1"/>
    </source>
</evidence>
<dbReference type="Proteomes" id="UP000297429">
    <property type="component" value="Unassembled WGS sequence"/>
</dbReference>
<dbReference type="InterPro" id="IPR047799">
    <property type="entry name" value="T9SS_OM_PorV"/>
</dbReference>
<reference evidence="3 5" key="1">
    <citation type="submission" date="2018-10" db="EMBL/GenBank/DDBJ databases">
        <title>Genomic Encyclopedia of Archaeal and Bacterial Type Strains, Phase II (KMG-II): from individual species to whole genera.</title>
        <authorList>
            <person name="Goeker M."/>
        </authorList>
    </citation>
    <scope>NUCLEOTIDE SEQUENCE [LARGE SCALE GENOMIC DNA]</scope>
    <source>
        <strain evidence="3 5">DSM 19624</strain>
    </source>
</reference>
<dbReference type="EMBL" id="RCCK01000010">
    <property type="protein sequence ID" value="RLJ80327.1"/>
    <property type="molecule type" value="Genomic_DNA"/>
</dbReference>
<keyword evidence="1" id="KW-0732">Signal</keyword>
<dbReference type="Pfam" id="PF19572">
    <property type="entry name" value="PorV"/>
    <property type="match status" value="1"/>
</dbReference>
<comment type="caution">
    <text evidence="3">The sequence shown here is derived from an EMBL/GenBank/DDBJ whole genome shotgun (WGS) entry which is preliminary data.</text>
</comment>
<organism evidence="3 5">
    <name type="scientific">Pedobacter alluvionis</name>
    <dbReference type="NCBI Taxonomy" id="475253"/>
    <lineage>
        <taxon>Bacteria</taxon>
        <taxon>Pseudomonadati</taxon>
        <taxon>Bacteroidota</taxon>
        <taxon>Sphingobacteriia</taxon>
        <taxon>Sphingobacteriales</taxon>
        <taxon>Sphingobacteriaceae</taxon>
        <taxon>Pedobacter</taxon>
    </lineage>
</organism>
<proteinExistence type="predicted"/>
<evidence type="ECO:0000256" key="1">
    <source>
        <dbReference type="SAM" id="SignalP"/>
    </source>
</evidence>
<accession>A0A497YCY2</accession>
<dbReference type="NCBIfam" id="NF033709">
    <property type="entry name" value="PorV_fam"/>
    <property type="match status" value="1"/>
</dbReference>
<gene>
    <name evidence="4" type="primary">porV</name>
    <name evidence="3" type="ORF">BCL90_1082</name>
    <name evidence="4" type="ORF">E3V97_13505</name>
</gene>
<dbReference type="Gene3D" id="2.40.160.60">
    <property type="entry name" value="Outer membrane protein transport protein (OMPP1/FadL/TodX)"/>
    <property type="match status" value="1"/>
</dbReference>
<dbReference type="NCBIfam" id="NF033710">
    <property type="entry name" value="T9SS_OM_PorV"/>
    <property type="match status" value="1"/>
</dbReference>
<dbReference type="EMBL" id="SOPX01000002">
    <property type="protein sequence ID" value="TFB31597.1"/>
    <property type="molecule type" value="Genomic_DNA"/>
</dbReference>
<feature type="domain" description="Type IX secretion system protein PorV" evidence="2">
    <location>
        <begin position="33"/>
        <end position="269"/>
    </location>
</feature>
<dbReference type="AlphaFoldDB" id="A0A497YCY2"/>
<dbReference type="RefSeq" id="WP_121282931.1">
    <property type="nucleotide sequence ID" value="NZ_RCCK01000010.1"/>
</dbReference>
<dbReference type="Proteomes" id="UP000273898">
    <property type="component" value="Unassembled WGS sequence"/>
</dbReference>
<feature type="signal peptide" evidence="1">
    <location>
        <begin position="1"/>
        <end position="25"/>
    </location>
</feature>
<evidence type="ECO:0000259" key="2">
    <source>
        <dbReference type="Pfam" id="PF19572"/>
    </source>
</evidence>
<evidence type="ECO:0000313" key="6">
    <source>
        <dbReference type="Proteomes" id="UP000297429"/>
    </source>
</evidence>
<evidence type="ECO:0000313" key="5">
    <source>
        <dbReference type="Proteomes" id="UP000273898"/>
    </source>
</evidence>
<feature type="chain" id="PRO_5044605893" evidence="1">
    <location>
        <begin position="26"/>
        <end position="379"/>
    </location>
</feature>
<dbReference type="InterPro" id="IPR045741">
    <property type="entry name" value="PorV"/>
</dbReference>
<reference evidence="4 6" key="2">
    <citation type="submission" date="2019-03" db="EMBL/GenBank/DDBJ databases">
        <authorList>
            <person name="He R.-H."/>
        </authorList>
    </citation>
    <scope>NUCLEOTIDE SEQUENCE [LARGE SCALE GENOMIC DNA]</scope>
    <source>
        <strain evidence="4 6">DSM 19624</strain>
    </source>
</reference>
<evidence type="ECO:0000313" key="3">
    <source>
        <dbReference type="EMBL" id="RLJ80327.1"/>
    </source>
</evidence>
<dbReference type="OrthoDB" id="9758448at2"/>
<keyword evidence="6" id="KW-1185">Reference proteome</keyword>
<name>A0A497YCY2_9SPHI</name>
<protein>
    <submittedName>
        <fullName evidence="4">Type IX secretion system outer membrane channel protein PorV</fullName>
    </submittedName>
</protein>